<sequence length="178" mass="18713">MIWDLFISFFKIGLISFGGGYAMIPVIQLEVSANDWLSTEAFADAVAVAGMAPGPIATNTATLIGYKTAGVPGAIAATSGMVLPSLLLMIAITAFFYKIHRNKRVGASLYGLRPVITGLIAYAAIHFGFADTDLHSINWQTLASLAIAGGVVLGVMKYRMHPMTAIALSGAAGIVFFQ</sequence>
<evidence type="ECO:0000256" key="2">
    <source>
        <dbReference type="ARBA" id="ARBA00005262"/>
    </source>
</evidence>
<keyword evidence="5 7" id="KW-1133">Transmembrane helix</keyword>
<keyword evidence="3" id="KW-1003">Cell membrane</keyword>
<evidence type="ECO:0000256" key="7">
    <source>
        <dbReference type="SAM" id="Phobius"/>
    </source>
</evidence>
<protein>
    <submittedName>
        <fullName evidence="8">Chromate transporter</fullName>
    </submittedName>
</protein>
<comment type="similarity">
    <text evidence="2">Belongs to the chromate ion transporter (CHR) (TC 2.A.51) family.</text>
</comment>
<organism evidence="8 9">
    <name type="scientific">Paenibacillus chartarius</name>
    <dbReference type="NCBI Taxonomy" id="747481"/>
    <lineage>
        <taxon>Bacteria</taxon>
        <taxon>Bacillati</taxon>
        <taxon>Bacillota</taxon>
        <taxon>Bacilli</taxon>
        <taxon>Bacillales</taxon>
        <taxon>Paenibacillaceae</taxon>
        <taxon>Paenibacillus</taxon>
    </lineage>
</organism>
<keyword evidence="6 7" id="KW-0472">Membrane</keyword>
<dbReference type="Pfam" id="PF02417">
    <property type="entry name" value="Chromate_transp"/>
    <property type="match status" value="1"/>
</dbReference>
<keyword evidence="9" id="KW-1185">Reference proteome</keyword>
<reference evidence="8 9" key="1">
    <citation type="submission" date="2024-09" db="EMBL/GenBank/DDBJ databases">
        <authorList>
            <person name="Sun Q."/>
            <person name="Mori K."/>
        </authorList>
    </citation>
    <scope>NUCLEOTIDE SEQUENCE [LARGE SCALE GENOMIC DNA]</scope>
    <source>
        <strain evidence="8 9">CCM 7759</strain>
    </source>
</reference>
<evidence type="ECO:0000256" key="6">
    <source>
        <dbReference type="ARBA" id="ARBA00023136"/>
    </source>
</evidence>
<name>A0ABV6DNF8_9BACL</name>
<proteinExistence type="inferred from homology"/>
<dbReference type="InterPro" id="IPR052518">
    <property type="entry name" value="CHR_Transporter"/>
</dbReference>
<feature type="transmembrane region" description="Helical" evidence="7">
    <location>
        <begin position="12"/>
        <end position="29"/>
    </location>
</feature>
<feature type="transmembrane region" description="Helical" evidence="7">
    <location>
        <begin position="74"/>
        <end position="97"/>
    </location>
</feature>
<dbReference type="Proteomes" id="UP001589776">
    <property type="component" value="Unassembled WGS sequence"/>
</dbReference>
<accession>A0ABV6DNF8</accession>
<comment type="subcellular location">
    <subcellularLocation>
        <location evidence="1">Cell membrane</location>
        <topology evidence="1">Multi-pass membrane protein</topology>
    </subcellularLocation>
</comment>
<evidence type="ECO:0000256" key="5">
    <source>
        <dbReference type="ARBA" id="ARBA00022989"/>
    </source>
</evidence>
<keyword evidence="4 7" id="KW-0812">Transmembrane</keyword>
<evidence type="ECO:0000256" key="4">
    <source>
        <dbReference type="ARBA" id="ARBA00022692"/>
    </source>
</evidence>
<comment type="caution">
    <text evidence="8">The sequence shown here is derived from an EMBL/GenBank/DDBJ whole genome shotgun (WGS) entry which is preliminary data.</text>
</comment>
<dbReference type="EMBL" id="JBHLWN010000069">
    <property type="protein sequence ID" value="MFC0214137.1"/>
    <property type="molecule type" value="Genomic_DNA"/>
</dbReference>
<dbReference type="RefSeq" id="WP_377471485.1">
    <property type="nucleotide sequence ID" value="NZ_JBHLWN010000069.1"/>
</dbReference>
<evidence type="ECO:0000256" key="3">
    <source>
        <dbReference type="ARBA" id="ARBA00022475"/>
    </source>
</evidence>
<dbReference type="PANTHER" id="PTHR43663:SF1">
    <property type="entry name" value="CHROMATE TRANSPORTER"/>
    <property type="match status" value="1"/>
</dbReference>
<gene>
    <name evidence="8" type="ORF">ACFFK0_17045</name>
</gene>
<dbReference type="PANTHER" id="PTHR43663">
    <property type="entry name" value="CHROMATE TRANSPORT PROTEIN-RELATED"/>
    <property type="match status" value="1"/>
</dbReference>
<evidence type="ECO:0000313" key="9">
    <source>
        <dbReference type="Proteomes" id="UP001589776"/>
    </source>
</evidence>
<evidence type="ECO:0000313" key="8">
    <source>
        <dbReference type="EMBL" id="MFC0214137.1"/>
    </source>
</evidence>
<feature type="transmembrane region" description="Helical" evidence="7">
    <location>
        <begin position="109"/>
        <end position="130"/>
    </location>
</feature>
<evidence type="ECO:0000256" key="1">
    <source>
        <dbReference type="ARBA" id="ARBA00004651"/>
    </source>
</evidence>
<dbReference type="InterPro" id="IPR003370">
    <property type="entry name" value="Chromate_transpt"/>
</dbReference>
<feature type="transmembrane region" description="Helical" evidence="7">
    <location>
        <begin position="136"/>
        <end position="156"/>
    </location>
</feature>